<proteinExistence type="predicted"/>
<keyword evidence="2" id="KW-1185">Reference proteome</keyword>
<organism evidence="1 2">
    <name type="scientific">Diphasiastrum complanatum</name>
    <name type="common">Issler's clubmoss</name>
    <name type="synonym">Lycopodium complanatum</name>
    <dbReference type="NCBI Taxonomy" id="34168"/>
    <lineage>
        <taxon>Eukaryota</taxon>
        <taxon>Viridiplantae</taxon>
        <taxon>Streptophyta</taxon>
        <taxon>Embryophyta</taxon>
        <taxon>Tracheophyta</taxon>
        <taxon>Lycopodiopsida</taxon>
        <taxon>Lycopodiales</taxon>
        <taxon>Lycopodiaceae</taxon>
        <taxon>Lycopodioideae</taxon>
        <taxon>Diphasiastrum</taxon>
    </lineage>
</organism>
<dbReference type="Proteomes" id="UP001162992">
    <property type="component" value="Chromosome 3"/>
</dbReference>
<sequence>MEHLCSLNSFPPTGTFHLLLVQFACLESSEMSFTNHTSTEDPASNFSNSKVNAKILIFSMVVLLVVILFVALVHLYVRYKWMNFTHRPNGQLLRMGIMYHEEALHTDGLDKSVVNSLPIFVYSKDNANGKAAIECSVCLSEFQENETGRLLPKCSHSFHIACIDMWFDSHSSCPLCRASVGEHRLQIPQESVDQHLHGHDELGTAASAAPISTNAPSAAHETRHVLICQYLSAKEDRNTSEAAAQFGPSSQHKEELPSWNAHTGSHKLAHLVIDVPSINVYTISDRSAATATPPTTTYTSQGSTTPTSHLHHSDLEHRREKSRSCHNRKLSL</sequence>
<reference evidence="2" key="1">
    <citation type="journal article" date="2024" name="Proc. Natl. Acad. Sci. U.S.A.">
        <title>Extraordinary preservation of gene collinearity over three hundred million years revealed in homosporous lycophytes.</title>
        <authorList>
            <person name="Li C."/>
            <person name="Wickell D."/>
            <person name="Kuo L.Y."/>
            <person name="Chen X."/>
            <person name="Nie B."/>
            <person name="Liao X."/>
            <person name="Peng D."/>
            <person name="Ji J."/>
            <person name="Jenkins J."/>
            <person name="Williams M."/>
            <person name="Shu S."/>
            <person name="Plott C."/>
            <person name="Barry K."/>
            <person name="Rajasekar S."/>
            <person name="Grimwood J."/>
            <person name="Han X."/>
            <person name="Sun S."/>
            <person name="Hou Z."/>
            <person name="He W."/>
            <person name="Dai G."/>
            <person name="Sun C."/>
            <person name="Schmutz J."/>
            <person name="Leebens-Mack J.H."/>
            <person name="Li F.W."/>
            <person name="Wang L."/>
        </authorList>
    </citation>
    <scope>NUCLEOTIDE SEQUENCE [LARGE SCALE GENOMIC DNA]</scope>
    <source>
        <strain evidence="2">cv. PW_Plant_1</strain>
    </source>
</reference>
<evidence type="ECO:0000313" key="1">
    <source>
        <dbReference type="EMBL" id="KAJ7562062.1"/>
    </source>
</evidence>
<name>A0ACC2E6E3_DIPCM</name>
<evidence type="ECO:0000313" key="2">
    <source>
        <dbReference type="Proteomes" id="UP001162992"/>
    </source>
</evidence>
<gene>
    <name evidence="1" type="ORF">O6H91_03G053700</name>
</gene>
<comment type="caution">
    <text evidence="1">The sequence shown here is derived from an EMBL/GenBank/DDBJ whole genome shotgun (WGS) entry which is preliminary data.</text>
</comment>
<protein>
    <submittedName>
        <fullName evidence="1">Uncharacterized protein</fullName>
    </submittedName>
</protein>
<dbReference type="EMBL" id="CM055094">
    <property type="protein sequence ID" value="KAJ7562062.1"/>
    <property type="molecule type" value="Genomic_DNA"/>
</dbReference>
<accession>A0ACC2E6E3</accession>